<dbReference type="GO" id="GO:0016787">
    <property type="term" value="F:hydrolase activity"/>
    <property type="evidence" value="ECO:0007669"/>
    <property type="project" value="UniProtKB-KW"/>
</dbReference>
<dbReference type="GO" id="GO:0000209">
    <property type="term" value="P:protein polyubiquitination"/>
    <property type="evidence" value="ECO:0007669"/>
    <property type="project" value="TreeGrafter"/>
</dbReference>
<dbReference type="OrthoDB" id="5330228at2759"/>
<keyword evidence="3 7" id="KW-0863">Zinc-finger</keyword>
<dbReference type="SUPFAM" id="SSF52540">
    <property type="entry name" value="P-loop containing nucleoside triphosphate hydrolases"/>
    <property type="match status" value="2"/>
</dbReference>
<evidence type="ECO:0000256" key="8">
    <source>
        <dbReference type="SAM" id="MobiDB-lite"/>
    </source>
</evidence>
<dbReference type="Pfam" id="PF00176">
    <property type="entry name" value="SNF2-rel_dom"/>
    <property type="match status" value="1"/>
</dbReference>
<dbReference type="SUPFAM" id="SSF57850">
    <property type="entry name" value="RING/U-box"/>
    <property type="match status" value="1"/>
</dbReference>
<feature type="compositionally biased region" description="Basic and acidic residues" evidence="8">
    <location>
        <begin position="1259"/>
        <end position="1278"/>
    </location>
</feature>
<dbReference type="CDD" id="cd18070">
    <property type="entry name" value="DEXQc_SHPRH"/>
    <property type="match status" value="1"/>
</dbReference>
<dbReference type="SMART" id="SM00487">
    <property type="entry name" value="DEXDc"/>
    <property type="match status" value="1"/>
</dbReference>
<dbReference type="EMBL" id="QKRW01000002">
    <property type="protein sequence ID" value="RAL68079.1"/>
    <property type="molecule type" value="Genomic_DNA"/>
</dbReference>
<organism evidence="10 11">
    <name type="scientific">Monilinia fructigena</name>
    <dbReference type="NCBI Taxonomy" id="38457"/>
    <lineage>
        <taxon>Eukaryota</taxon>
        <taxon>Fungi</taxon>
        <taxon>Dikarya</taxon>
        <taxon>Ascomycota</taxon>
        <taxon>Pezizomycotina</taxon>
        <taxon>Leotiomycetes</taxon>
        <taxon>Helotiales</taxon>
        <taxon>Sclerotiniaceae</taxon>
        <taxon>Monilinia</taxon>
    </lineage>
</organism>
<dbReference type="Gene3D" id="3.40.50.300">
    <property type="entry name" value="P-loop containing nucleotide triphosphate hydrolases"/>
    <property type="match status" value="1"/>
</dbReference>
<feature type="region of interest" description="Disordered" evidence="8">
    <location>
        <begin position="1243"/>
        <end position="1278"/>
    </location>
</feature>
<evidence type="ECO:0000256" key="2">
    <source>
        <dbReference type="ARBA" id="ARBA00022741"/>
    </source>
</evidence>
<evidence type="ECO:0000256" key="5">
    <source>
        <dbReference type="ARBA" id="ARBA00022833"/>
    </source>
</evidence>
<feature type="region of interest" description="Disordered" evidence="8">
    <location>
        <begin position="33"/>
        <end position="58"/>
    </location>
</feature>
<keyword evidence="1" id="KW-0479">Metal-binding</keyword>
<feature type="region of interest" description="Disordered" evidence="8">
    <location>
        <begin position="73"/>
        <end position="102"/>
    </location>
</feature>
<dbReference type="InterPro" id="IPR049730">
    <property type="entry name" value="SNF2/RAD54-like_C"/>
</dbReference>
<dbReference type="InterPro" id="IPR013083">
    <property type="entry name" value="Znf_RING/FYVE/PHD"/>
</dbReference>
<dbReference type="InterPro" id="IPR052583">
    <property type="entry name" value="ATP-helicase/E3_Ub-Ligase"/>
</dbReference>
<protein>
    <recommendedName>
        <fullName evidence="9">RING-type domain-containing protein</fullName>
    </recommendedName>
</protein>
<evidence type="ECO:0000256" key="4">
    <source>
        <dbReference type="ARBA" id="ARBA00022801"/>
    </source>
</evidence>
<dbReference type="InterPro" id="IPR038718">
    <property type="entry name" value="SNF2-like_sf"/>
</dbReference>
<evidence type="ECO:0000256" key="7">
    <source>
        <dbReference type="PROSITE-ProRule" id="PRU00175"/>
    </source>
</evidence>
<dbReference type="PANTHER" id="PTHR45865:SF1">
    <property type="entry name" value="E3 UBIQUITIN-PROTEIN LIGASE SHPRH"/>
    <property type="match status" value="1"/>
</dbReference>
<dbReference type="SMART" id="SM00184">
    <property type="entry name" value="RING"/>
    <property type="match status" value="1"/>
</dbReference>
<feature type="compositionally biased region" description="Polar residues" evidence="8">
    <location>
        <begin position="90"/>
        <end position="102"/>
    </location>
</feature>
<dbReference type="GO" id="GO:0008270">
    <property type="term" value="F:zinc ion binding"/>
    <property type="evidence" value="ECO:0007669"/>
    <property type="project" value="UniProtKB-KW"/>
</dbReference>
<name>A0A395JBG3_9HELO</name>
<reference evidence="10 11" key="1">
    <citation type="submission" date="2018-06" db="EMBL/GenBank/DDBJ databases">
        <title>Genome Sequence of the Brown Rot Fungal Pathogen Monilinia fructigena.</title>
        <authorList>
            <person name="Landi L."/>
            <person name="De Miccolis Angelini R.M."/>
            <person name="Pollastro S."/>
            <person name="Abate D."/>
            <person name="Faretra F."/>
            <person name="Romanazzi G."/>
        </authorList>
    </citation>
    <scope>NUCLEOTIDE SEQUENCE [LARGE SCALE GENOMIC DNA]</scope>
    <source>
        <strain evidence="10 11">Mfrg269</strain>
    </source>
</reference>
<keyword evidence="2" id="KW-0547">Nucleotide-binding</keyword>
<dbReference type="GO" id="GO:0006974">
    <property type="term" value="P:DNA damage response"/>
    <property type="evidence" value="ECO:0007669"/>
    <property type="project" value="TreeGrafter"/>
</dbReference>
<dbReference type="InterPro" id="IPR018957">
    <property type="entry name" value="Znf_C3HC4_RING-type"/>
</dbReference>
<gene>
    <name evidence="10" type="ORF">DID88_008798</name>
</gene>
<dbReference type="Gene3D" id="3.30.40.10">
    <property type="entry name" value="Zinc/RING finger domain, C3HC4 (zinc finger)"/>
    <property type="match status" value="1"/>
</dbReference>
<dbReference type="InterPro" id="IPR059033">
    <property type="entry name" value="C144_05_dom"/>
</dbReference>
<dbReference type="Gene3D" id="3.40.50.10810">
    <property type="entry name" value="Tandem AAA-ATPase domain"/>
    <property type="match status" value="1"/>
</dbReference>
<sequence length="1278" mass="142945">MAPFKPSPTRKKTFGIIPDNYIFAEELKARKMNVQEDEAGHNDDYSSPSPSPENEVLSSSVRVIPDELIDFLTMNKNTPEEPPQKRQKLMTGSGSEASNGHVSDNYIVSERNEPSHITIQDNNGKSLLTVPLSLEFTLMSILNPFDDILIALAVDRDAQKHARQSSSKLWTEVGWEVTTHPELIQPKRTDALLKVLSAYFPDPNATNLELLSAQDFYKSAHCPDPNDEVPASIETPKLTSTLYPFQKRAVQWLLRREGSEWSRETQSVRDSQLKRTDQLPISFMEAMDVEGRSFYVSHLFGIVAFDPSPFLEAEQSIKGGILAEEMGLGKTIEMIALLTLHTRPNQGPSIFNPFSGENLQITNATLIISPPSISKQWISEIKTHAPHLKVTHYQGVKSRTAQNTDTMEDFATSDIVITTYAVLAAEINFTHLNPGRILRRESKYKRPMSPLMRFSWWRICLDEAQMVESGVSKAATVAKMIPRINAWAITGTPPTVQTASKVLELMFSQTDVAIRNGHRLLLMSRLKRGQLYEDSPRVREALDIWEAVIMESSVGVNEARDELASEISLEKEKLASRVNKGLDSAKAKAGKTYLSQSQGSENIDSGDAYGRDGSDPASRVGILRTRLRAALELHHTALFFRANAHFQIKTNEGMTKPGSPDFDKFEKLEKEGYEAAKKVFNKANTIMTTIKRNVELRKVVEVPKFAPRILRGGLESCRIMDDLEGLGTNLNNQAHQINQWREHLSRILSSPLVDNDEDEIEINGEEYEDSTKVQEEVFVYVQALRTMIADRQASLTGVQNYLTNQEAKTAVREAKAGEGPAPEKLLALFHRRDEFTHKGNSVRGALSELRTLISTLKGQGDRAQNELSVVETQLKIIHKHLTDQTKAATTLEKEVELFTKCMNLRVEYYKQLQAISNQVGPYTGPNNDLVVAYMLQKEQELVQNLAVMRSKKRYLYHLKEEAENPKDQRVCIICREGFEVGVLTVCGHQFCSCCIKKWWRVHHRCPIVQKDVSNATLAAINGVVLPGSSSYGTKIDTLARHILHLRESDSGTKSIVYSQFTDFLSVLARAFDKFGIGHSSIVSGGVENFKNDPGTEVFLLHSRAHSAGLTLVNANHVFLCEPLLNTALELQAIARVDRIGQTSDTSVWLYKIAGTVEESIHELSVQRRLKHLGQAALSKNGKGKALTDEELVARGLEEANSLELQKMTLADLIAKGKGGEIVSENDLWACLFGGRKKLNTVDLTEDDAVEDPSSTTDLDNSREEDSRDLEDFSGHRRF</sequence>
<proteinExistence type="predicted"/>
<evidence type="ECO:0000256" key="6">
    <source>
        <dbReference type="ARBA" id="ARBA00022840"/>
    </source>
</evidence>
<keyword evidence="6" id="KW-0067">ATP-binding</keyword>
<evidence type="ECO:0000256" key="1">
    <source>
        <dbReference type="ARBA" id="ARBA00022723"/>
    </source>
</evidence>
<feature type="domain" description="RING-type" evidence="9">
    <location>
        <begin position="971"/>
        <end position="1009"/>
    </location>
</feature>
<comment type="caution">
    <text evidence="10">The sequence shown here is derived from an EMBL/GenBank/DDBJ whole genome shotgun (WGS) entry which is preliminary data.</text>
</comment>
<dbReference type="InterPro" id="IPR001841">
    <property type="entry name" value="Znf_RING"/>
</dbReference>
<dbReference type="PROSITE" id="PS00518">
    <property type="entry name" value="ZF_RING_1"/>
    <property type="match status" value="1"/>
</dbReference>
<evidence type="ECO:0000256" key="3">
    <source>
        <dbReference type="ARBA" id="ARBA00022771"/>
    </source>
</evidence>
<dbReference type="Pfam" id="PF26021">
    <property type="entry name" value="Ferritin_C144_05"/>
    <property type="match status" value="1"/>
</dbReference>
<dbReference type="Pfam" id="PF00097">
    <property type="entry name" value="zf-C3HC4"/>
    <property type="match status" value="1"/>
</dbReference>
<dbReference type="GO" id="GO:0005634">
    <property type="term" value="C:nucleus"/>
    <property type="evidence" value="ECO:0007669"/>
    <property type="project" value="TreeGrafter"/>
</dbReference>
<dbReference type="GO" id="GO:0061630">
    <property type="term" value="F:ubiquitin protein ligase activity"/>
    <property type="evidence" value="ECO:0007669"/>
    <property type="project" value="TreeGrafter"/>
</dbReference>
<dbReference type="GO" id="GO:0005524">
    <property type="term" value="F:ATP binding"/>
    <property type="evidence" value="ECO:0007669"/>
    <property type="project" value="InterPro"/>
</dbReference>
<keyword evidence="11" id="KW-1185">Reference proteome</keyword>
<dbReference type="InterPro" id="IPR014001">
    <property type="entry name" value="Helicase_ATP-bd"/>
</dbReference>
<dbReference type="Proteomes" id="UP000249056">
    <property type="component" value="Unassembled WGS sequence"/>
</dbReference>
<dbReference type="AlphaFoldDB" id="A0A395JBG3"/>
<keyword evidence="5" id="KW-0862">Zinc</keyword>
<dbReference type="PANTHER" id="PTHR45865">
    <property type="entry name" value="E3 UBIQUITIN-PROTEIN LIGASE SHPRH FAMILY MEMBER"/>
    <property type="match status" value="1"/>
</dbReference>
<evidence type="ECO:0000313" key="10">
    <source>
        <dbReference type="EMBL" id="RAL68079.1"/>
    </source>
</evidence>
<feature type="region of interest" description="Disordered" evidence="8">
    <location>
        <begin position="593"/>
        <end position="615"/>
    </location>
</feature>
<dbReference type="InterPro" id="IPR017907">
    <property type="entry name" value="Znf_RING_CS"/>
</dbReference>
<dbReference type="InterPro" id="IPR027417">
    <property type="entry name" value="P-loop_NTPase"/>
</dbReference>
<feature type="compositionally biased region" description="Polar residues" evidence="8">
    <location>
        <begin position="593"/>
        <end position="603"/>
    </location>
</feature>
<evidence type="ECO:0000313" key="11">
    <source>
        <dbReference type="Proteomes" id="UP000249056"/>
    </source>
</evidence>
<dbReference type="Pfam" id="PF00271">
    <property type="entry name" value="Helicase_C"/>
    <property type="match status" value="1"/>
</dbReference>
<dbReference type="InterPro" id="IPR000330">
    <property type="entry name" value="SNF2_N"/>
</dbReference>
<evidence type="ECO:0000259" key="9">
    <source>
        <dbReference type="PROSITE" id="PS50089"/>
    </source>
</evidence>
<dbReference type="PROSITE" id="PS50089">
    <property type="entry name" value="ZF_RING_2"/>
    <property type="match status" value="1"/>
</dbReference>
<keyword evidence="4" id="KW-0378">Hydrolase</keyword>
<dbReference type="InterPro" id="IPR001650">
    <property type="entry name" value="Helicase_C-like"/>
</dbReference>
<dbReference type="CDD" id="cd18793">
    <property type="entry name" value="SF2_C_SNF"/>
    <property type="match status" value="1"/>
</dbReference>
<accession>A0A395JBG3</accession>